<dbReference type="Proteomes" id="UP000216101">
    <property type="component" value="Unassembled WGS sequence"/>
</dbReference>
<evidence type="ECO:0000256" key="1">
    <source>
        <dbReference type="SAM" id="SignalP"/>
    </source>
</evidence>
<dbReference type="AlphaFoldDB" id="A0A266Q8L0"/>
<dbReference type="PANTHER" id="PTHR36573:SF1">
    <property type="entry name" value="INTERMEMBRANE PHOSPHOLIPID TRANSPORT SYSTEM BINDING PROTEIN MLAC"/>
    <property type="match status" value="1"/>
</dbReference>
<dbReference type="InterPro" id="IPR042245">
    <property type="entry name" value="Tgt2/MlaC_sf"/>
</dbReference>
<sequence length="216" mass="24504">MSSISVYPLLRRIVSASLCCLLSFSLWAQAQDKTADPVAVMKVAIEDVLAQLKKHEALYQTDQEQLRTIVAESALPNLAIKRMAQLALAKHWRGASAEQRETYVREFQRYLIRSYTKTLYLYRNTKPEMLGQDSKGSDANKTTLKVRVNNERGEAVILFLRLELQDSVWKIVDINVEGISLVVTARGVFDEEINRTSLDAFLKNLTEQNNKAAVNQ</sequence>
<feature type="signal peptide" evidence="1">
    <location>
        <begin position="1"/>
        <end position="30"/>
    </location>
</feature>
<evidence type="ECO:0000313" key="2">
    <source>
        <dbReference type="EMBL" id="OZY85699.1"/>
    </source>
</evidence>
<keyword evidence="1" id="KW-0732">Signal</keyword>
<gene>
    <name evidence="2" type="ORF">CBP51_01200</name>
</gene>
<reference evidence="3" key="1">
    <citation type="submission" date="2017-05" db="EMBL/GenBank/DDBJ databases">
        <authorList>
            <person name="Barney B.M."/>
        </authorList>
    </citation>
    <scope>NUCLEOTIDE SEQUENCE [LARGE SCALE GENOMIC DNA]</scope>
    <source>
        <strain evidence="3">PSBB022</strain>
    </source>
</reference>
<dbReference type="PIRSF" id="PIRSF004649">
    <property type="entry name" value="MlaC"/>
    <property type="match status" value="1"/>
</dbReference>
<comment type="caution">
    <text evidence="2">The sequence shown here is derived from an EMBL/GenBank/DDBJ whole genome shotgun (WGS) entry which is preliminary data.</text>
</comment>
<dbReference type="PANTHER" id="PTHR36573">
    <property type="entry name" value="INTERMEMBRANE PHOSPHOLIPID TRANSPORT SYSTEM BINDING PROTEIN MLAC"/>
    <property type="match status" value="1"/>
</dbReference>
<dbReference type="Pfam" id="PF05494">
    <property type="entry name" value="MlaC"/>
    <property type="match status" value="1"/>
</dbReference>
<keyword evidence="3" id="KW-1185">Reference proteome</keyword>
<proteinExistence type="predicted"/>
<accession>A0A266Q8L0</accession>
<dbReference type="Gene3D" id="3.10.450.710">
    <property type="entry name" value="Tgt2/MlaC"/>
    <property type="match status" value="1"/>
</dbReference>
<organism evidence="2 3">
    <name type="scientific">Cellvibrio mixtus</name>
    <dbReference type="NCBI Taxonomy" id="39650"/>
    <lineage>
        <taxon>Bacteria</taxon>
        <taxon>Pseudomonadati</taxon>
        <taxon>Pseudomonadota</taxon>
        <taxon>Gammaproteobacteria</taxon>
        <taxon>Cellvibrionales</taxon>
        <taxon>Cellvibrionaceae</taxon>
        <taxon>Cellvibrio</taxon>
    </lineage>
</organism>
<protein>
    <recommendedName>
        <fullName evidence="4">Toluene tolerance protein</fullName>
    </recommendedName>
</protein>
<dbReference type="RefSeq" id="WP_094983552.1">
    <property type="nucleotide sequence ID" value="NZ_NHNI01000001.1"/>
</dbReference>
<feature type="chain" id="PRO_5012808685" description="Toluene tolerance protein" evidence="1">
    <location>
        <begin position="31"/>
        <end position="216"/>
    </location>
</feature>
<name>A0A266Q8L0_9GAMM</name>
<dbReference type="EMBL" id="NHNI01000001">
    <property type="protein sequence ID" value="OZY85699.1"/>
    <property type="molecule type" value="Genomic_DNA"/>
</dbReference>
<evidence type="ECO:0008006" key="4">
    <source>
        <dbReference type="Google" id="ProtNLM"/>
    </source>
</evidence>
<evidence type="ECO:0000313" key="3">
    <source>
        <dbReference type="Proteomes" id="UP000216101"/>
    </source>
</evidence>
<dbReference type="InterPro" id="IPR008869">
    <property type="entry name" value="MlaC/ttg2D"/>
</dbReference>